<comment type="similarity">
    <text evidence="2">Belongs to the amino acid-polyamine-organocation (APC) superfamily. Spore germination protein (SGP) (TC 2.A.3.9) family.</text>
</comment>
<keyword evidence="3" id="KW-0813">Transport</keyword>
<evidence type="ECO:0000256" key="6">
    <source>
        <dbReference type="ARBA" id="ARBA00022989"/>
    </source>
</evidence>
<feature type="transmembrane region" description="Helical" evidence="8">
    <location>
        <begin position="82"/>
        <end position="102"/>
    </location>
</feature>
<feature type="transmembrane region" description="Helical" evidence="8">
    <location>
        <begin position="309"/>
        <end position="329"/>
    </location>
</feature>
<evidence type="ECO:0000256" key="5">
    <source>
        <dbReference type="ARBA" id="ARBA00022692"/>
    </source>
</evidence>
<sequence length="369" mass="41808">MDNKNFVGRYALFATLVVTLLGEGLFSYPREITATAWGDGWWITILGGVIAFFILYVIYKVVEINGFTTLDNILINNFGKGVGKALCLVFITFNIIYVSVGIRIFSELIKMNLLQKTPREVIVLTMILTGTSLVNAGIRAIVKFNEIGFWIMIVPIFIIFLFLGKRADLTNVLPIFSSNLMGYGKGIIRAVYAFASIQIAFMVLPHIINREKVHRDLRNSMIFTVLTYVLVVVLSVGIFGKAQTTIQLWPTISLIRSINVKGGFFENWEGVVMVFWILYYFLTFINIYYFGSNMLTRVLNFKRVSISTVIFAPIIYIIALLPDNIAAVYELQNRYLYYLGFITVILIPLILLIVSKGKSKKKRGEANES</sequence>
<reference evidence="9 10" key="1">
    <citation type="submission" date="2016-11" db="EMBL/GenBank/DDBJ databases">
        <authorList>
            <person name="Jaros S."/>
            <person name="Januszkiewicz K."/>
            <person name="Wedrychowicz H."/>
        </authorList>
    </citation>
    <scope>NUCLEOTIDE SEQUENCE [LARGE SCALE GENOMIC DNA]</scope>
    <source>
        <strain evidence="9 10">DSM 3089</strain>
    </source>
</reference>
<evidence type="ECO:0000256" key="8">
    <source>
        <dbReference type="SAM" id="Phobius"/>
    </source>
</evidence>
<dbReference type="InterPro" id="IPR004761">
    <property type="entry name" value="Spore_GerAB"/>
</dbReference>
<dbReference type="Gene3D" id="1.20.1740.10">
    <property type="entry name" value="Amino acid/polyamine transporter I"/>
    <property type="match status" value="1"/>
</dbReference>
<feature type="transmembrane region" description="Helical" evidence="8">
    <location>
        <begin position="7"/>
        <end position="28"/>
    </location>
</feature>
<organism evidence="9 10">
    <name type="scientific">Clostridium collagenovorans DSM 3089</name>
    <dbReference type="NCBI Taxonomy" id="1121306"/>
    <lineage>
        <taxon>Bacteria</taxon>
        <taxon>Bacillati</taxon>
        <taxon>Bacillota</taxon>
        <taxon>Clostridia</taxon>
        <taxon>Eubacteriales</taxon>
        <taxon>Clostridiaceae</taxon>
        <taxon>Clostridium</taxon>
    </lineage>
</organism>
<dbReference type="Pfam" id="PF03845">
    <property type="entry name" value="Spore_permease"/>
    <property type="match status" value="1"/>
</dbReference>
<keyword evidence="4" id="KW-0309">Germination</keyword>
<dbReference type="PANTHER" id="PTHR34975:SF2">
    <property type="entry name" value="SPORE GERMINATION PROTEIN A2"/>
    <property type="match status" value="1"/>
</dbReference>
<dbReference type="NCBIfam" id="TIGR00912">
    <property type="entry name" value="2A0309"/>
    <property type="match status" value="1"/>
</dbReference>
<dbReference type="OrthoDB" id="2716906at2"/>
<feature type="transmembrane region" description="Helical" evidence="8">
    <location>
        <begin position="220"/>
        <end position="240"/>
    </location>
</feature>
<feature type="transmembrane region" description="Helical" evidence="8">
    <location>
        <begin position="187"/>
        <end position="208"/>
    </location>
</feature>
<dbReference type="EMBL" id="FQXP01000005">
    <property type="protein sequence ID" value="SHH82106.1"/>
    <property type="molecule type" value="Genomic_DNA"/>
</dbReference>
<protein>
    <submittedName>
        <fullName evidence="9">Spore germination protein (Amino acid permease)</fullName>
    </submittedName>
</protein>
<feature type="transmembrane region" description="Helical" evidence="8">
    <location>
        <begin position="335"/>
        <end position="354"/>
    </location>
</feature>
<feature type="transmembrane region" description="Helical" evidence="8">
    <location>
        <begin position="270"/>
        <end position="289"/>
    </location>
</feature>
<evidence type="ECO:0000313" key="10">
    <source>
        <dbReference type="Proteomes" id="UP000184526"/>
    </source>
</evidence>
<name>A0A1M5W3M8_9CLOT</name>
<evidence type="ECO:0000256" key="7">
    <source>
        <dbReference type="ARBA" id="ARBA00023136"/>
    </source>
</evidence>
<keyword evidence="10" id="KW-1185">Reference proteome</keyword>
<dbReference type="PANTHER" id="PTHR34975">
    <property type="entry name" value="SPORE GERMINATION PROTEIN A2"/>
    <property type="match status" value="1"/>
</dbReference>
<dbReference type="GO" id="GO:0016020">
    <property type="term" value="C:membrane"/>
    <property type="evidence" value="ECO:0007669"/>
    <property type="project" value="UniProtKB-SubCell"/>
</dbReference>
<evidence type="ECO:0000256" key="2">
    <source>
        <dbReference type="ARBA" id="ARBA00007998"/>
    </source>
</evidence>
<dbReference type="Proteomes" id="UP000184526">
    <property type="component" value="Unassembled WGS sequence"/>
</dbReference>
<evidence type="ECO:0000256" key="3">
    <source>
        <dbReference type="ARBA" id="ARBA00022448"/>
    </source>
</evidence>
<dbReference type="GO" id="GO:0009847">
    <property type="term" value="P:spore germination"/>
    <property type="evidence" value="ECO:0007669"/>
    <property type="project" value="InterPro"/>
</dbReference>
<dbReference type="STRING" id="1121306.SAMN02745196_01532"/>
<evidence type="ECO:0000256" key="4">
    <source>
        <dbReference type="ARBA" id="ARBA00022544"/>
    </source>
</evidence>
<keyword evidence="5 8" id="KW-0812">Transmembrane</keyword>
<keyword evidence="7 8" id="KW-0472">Membrane</keyword>
<evidence type="ECO:0000313" key="9">
    <source>
        <dbReference type="EMBL" id="SHH82106.1"/>
    </source>
</evidence>
<dbReference type="RefSeq" id="WP_072831432.1">
    <property type="nucleotide sequence ID" value="NZ_FQXP01000005.1"/>
</dbReference>
<feature type="transmembrane region" description="Helical" evidence="8">
    <location>
        <begin position="40"/>
        <end position="62"/>
    </location>
</feature>
<accession>A0A1M5W3M8</accession>
<feature type="transmembrane region" description="Helical" evidence="8">
    <location>
        <begin position="122"/>
        <end position="142"/>
    </location>
</feature>
<gene>
    <name evidence="9" type="ORF">SAMN02745196_01532</name>
</gene>
<proteinExistence type="inferred from homology"/>
<keyword evidence="6 8" id="KW-1133">Transmembrane helix</keyword>
<evidence type="ECO:0000256" key="1">
    <source>
        <dbReference type="ARBA" id="ARBA00004141"/>
    </source>
</evidence>
<feature type="transmembrane region" description="Helical" evidence="8">
    <location>
        <begin position="149"/>
        <end position="167"/>
    </location>
</feature>
<dbReference type="AlphaFoldDB" id="A0A1M5W3M8"/>
<comment type="subcellular location">
    <subcellularLocation>
        <location evidence="1">Membrane</location>
        <topology evidence="1">Multi-pass membrane protein</topology>
    </subcellularLocation>
</comment>